<reference evidence="7" key="1">
    <citation type="submission" date="2025-08" db="UniProtKB">
        <authorList>
            <consortium name="RefSeq"/>
        </authorList>
    </citation>
    <scope>IDENTIFICATION</scope>
</reference>
<evidence type="ECO:0000313" key="6">
    <source>
        <dbReference type="Proteomes" id="UP001652625"/>
    </source>
</evidence>
<dbReference type="SUPFAM" id="SSF56112">
    <property type="entry name" value="Protein kinase-like (PK-like)"/>
    <property type="match status" value="1"/>
</dbReference>
<dbReference type="GeneID" id="100215801"/>
<dbReference type="InterPro" id="IPR000719">
    <property type="entry name" value="Prot_kinase_dom"/>
</dbReference>
<organism evidence="6 7">
    <name type="scientific">Hydra vulgaris</name>
    <name type="common">Hydra</name>
    <name type="synonym">Hydra attenuata</name>
    <dbReference type="NCBI Taxonomy" id="6087"/>
    <lineage>
        <taxon>Eukaryota</taxon>
        <taxon>Metazoa</taxon>
        <taxon>Cnidaria</taxon>
        <taxon>Hydrozoa</taxon>
        <taxon>Hydroidolina</taxon>
        <taxon>Anthoathecata</taxon>
        <taxon>Aplanulata</taxon>
        <taxon>Hydridae</taxon>
        <taxon>Hydra</taxon>
    </lineage>
</organism>
<dbReference type="PANTHER" id="PTHR44329:SF298">
    <property type="entry name" value="MIXED LINEAGE KINASE DOMAIN-LIKE PROTEIN"/>
    <property type="match status" value="1"/>
</dbReference>
<feature type="domain" description="Protein kinase" evidence="5">
    <location>
        <begin position="696"/>
        <end position="936"/>
    </location>
</feature>
<dbReference type="RefSeq" id="XP_065649184.1">
    <property type="nucleotide sequence ID" value="XM_065793112.1"/>
</dbReference>
<evidence type="ECO:0000256" key="4">
    <source>
        <dbReference type="SAM" id="MobiDB-lite"/>
    </source>
</evidence>
<evidence type="ECO:0000259" key="5">
    <source>
        <dbReference type="PROSITE" id="PS50011"/>
    </source>
</evidence>
<feature type="region of interest" description="Disordered" evidence="4">
    <location>
        <begin position="1"/>
        <end position="21"/>
    </location>
</feature>
<dbReference type="Pfam" id="PF00069">
    <property type="entry name" value="Pkinase"/>
    <property type="match status" value="1"/>
</dbReference>
<dbReference type="Gene3D" id="3.30.200.20">
    <property type="entry name" value="Phosphorylase Kinase, domain 1"/>
    <property type="match status" value="1"/>
</dbReference>
<evidence type="ECO:0000313" key="7">
    <source>
        <dbReference type="RefSeq" id="XP_065649184.1"/>
    </source>
</evidence>
<evidence type="ECO:0000256" key="2">
    <source>
        <dbReference type="ARBA" id="ARBA00022840"/>
    </source>
</evidence>
<feature type="compositionally biased region" description="Basic and acidic residues" evidence="4">
    <location>
        <begin position="8"/>
        <end position="20"/>
    </location>
</feature>
<protein>
    <submittedName>
        <fullName evidence="7">Serine/threonine-protein kinase tousled-like 1 isoform X2</fullName>
    </submittedName>
</protein>
<keyword evidence="1" id="KW-0547">Nucleotide-binding</keyword>
<dbReference type="Gene3D" id="1.10.510.10">
    <property type="entry name" value="Transferase(Phosphotransferase) domain 1"/>
    <property type="match status" value="1"/>
</dbReference>
<feature type="coiled-coil region" evidence="3">
    <location>
        <begin position="589"/>
        <end position="669"/>
    </location>
</feature>
<dbReference type="PANTHER" id="PTHR44329">
    <property type="entry name" value="SERINE/THREONINE-PROTEIN KINASE TNNI3K-RELATED"/>
    <property type="match status" value="1"/>
</dbReference>
<evidence type="ECO:0000256" key="3">
    <source>
        <dbReference type="SAM" id="Coils"/>
    </source>
</evidence>
<gene>
    <name evidence="7" type="primary">LOC100215801</name>
</gene>
<dbReference type="Proteomes" id="UP001652625">
    <property type="component" value="Chromosome 03"/>
</dbReference>
<dbReference type="PROSITE" id="PS50011">
    <property type="entry name" value="PROTEIN_KINASE_DOM"/>
    <property type="match status" value="1"/>
</dbReference>
<dbReference type="InterPro" id="IPR008266">
    <property type="entry name" value="Tyr_kinase_AS"/>
</dbReference>
<keyword evidence="2" id="KW-0067">ATP-binding</keyword>
<keyword evidence="3" id="KW-0175">Coiled coil</keyword>
<dbReference type="InterPro" id="IPR011009">
    <property type="entry name" value="Kinase-like_dom_sf"/>
</dbReference>
<keyword evidence="6" id="KW-1185">Reference proteome</keyword>
<dbReference type="InterPro" id="IPR051681">
    <property type="entry name" value="Ser/Thr_Kinases-Pseudokinases"/>
</dbReference>
<evidence type="ECO:0000256" key="1">
    <source>
        <dbReference type="ARBA" id="ARBA00022741"/>
    </source>
</evidence>
<sequence length="937" mass="107639">MTYQSDTSYRKNLEKKEKQCRSSFNPKLLNAAWPKAPTMPTRHSHIKAVNHKEFAKPCNPLQPSIDTEDMEVDIDDEEKEKLNIHQLKECHIKNMPDSKKNPAITNKHCKDSARLTLRARRNLNKAEESDIQKGLFNDVIEKKCEKSSETKDSTVQEPLVTSAGSTSKNFKNSNQALFIVIHVSRIEIGLFKGPALSPVKVYAEKIMVQMDDEASKKNVSFRISCKAIKFLEVSLTNKPFMIKLVSPVQYLTGKTNARRSKSIPENETIILYLGYKDNVPADIKDDLKELFLVRLAEQNLWPKEENIIKQNLWPKEEKIIKGNKSLSCSDQVNSVEPELKNGITPTETVNSHTIPTEAVSSRTIPTETENSQLVSPLQKSQKELSSFRKRDLKNLSHESSHQIKIARRFDSYTVDAMDERIKTLTHEAAHYQMLAAQQRMIIQSIETDLKNQLQLNDELTKEKGALEKLKNGRELEIATLLNDLKTERDLVKLLEAQVASYQQDILYKERVLAEKNDALRNRDEVIMELKTANSKPTNSAVDDKRTIEETRQHLMQMQVSKENLAVELDLTKIELQHAKSMADTNRTQLRIHEQEYTKLRTDINKLYTNLVSLQEELVRSREQERSLTHELTELRALHALQTERLNEEINAEKVLLAEVRAELNECRTELSKTPELVEQFNLTHQKDWIIERKEICVTEKIAGVGAWGNVKVGKFRGTEVAVKQIHLLILSPHNRRLFEREMSIASRCRHPCLVQFIGATNDDGTPLLVMELLKIDLRTLLGRQFLSVDDSLHIGFDIIRALAYLHQFKPFPIIHRDISSSNILLYRNDKHWKAKLSDYGAANFVRLTMTRHPGALLYSAPEAGSIDQTSKLDVYSFGVLFCEMLIRELPVPENRQEQVASIKNSEHRKLVNDCLLEDVKKRLDSFQLLDCFEKWIA</sequence>
<accession>A0ABM4BJG3</accession>
<proteinExistence type="predicted"/>
<feature type="coiled-coil region" evidence="3">
    <location>
        <begin position="442"/>
        <end position="504"/>
    </location>
</feature>
<name>A0ABM4BJG3_HYDVU</name>
<dbReference type="PROSITE" id="PS00109">
    <property type="entry name" value="PROTEIN_KINASE_TYR"/>
    <property type="match status" value="1"/>
</dbReference>